<dbReference type="InterPro" id="IPR008920">
    <property type="entry name" value="TF_FadR/GntR_C"/>
</dbReference>
<dbReference type="PROSITE" id="PS50949">
    <property type="entry name" value="HTH_GNTR"/>
    <property type="match status" value="1"/>
</dbReference>
<dbReference type="PRINTS" id="PR00035">
    <property type="entry name" value="HTHGNTR"/>
</dbReference>
<keyword evidence="2" id="KW-0238">DNA-binding</keyword>
<evidence type="ECO:0000256" key="3">
    <source>
        <dbReference type="ARBA" id="ARBA00023163"/>
    </source>
</evidence>
<dbReference type="Pfam" id="PF07729">
    <property type="entry name" value="FCD"/>
    <property type="match status" value="1"/>
</dbReference>
<dbReference type="RefSeq" id="WP_369045910.1">
    <property type="nucleotide sequence ID" value="NZ_CP163302.1"/>
</dbReference>
<dbReference type="EMBL" id="CP163302">
    <property type="protein sequence ID" value="XDP45366.1"/>
    <property type="molecule type" value="Genomic_DNA"/>
</dbReference>
<dbReference type="GO" id="GO:0003700">
    <property type="term" value="F:DNA-binding transcription factor activity"/>
    <property type="evidence" value="ECO:0007669"/>
    <property type="project" value="InterPro"/>
</dbReference>
<dbReference type="Gene3D" id="1.20.120.530">
    <property type="entry name" value="GntR ligand-binding domain-like"/>
    <property type="match status" value="1"/>
</dbReference>
<dbReference type="InterPro" id="IPR036388">
    <property type="entry name" value="WH-like_DNA-bd_sf"/>
</dbReference>
<dbReference type="SMART" id="SM00345">
    <property type="entry name" value="HTH_GNTR"/>
    <property type="match status" value="1"/>
</dbReference>
<dbReference type="PANTHER" id="PTHR43537">
    <property type="entry name" value="TRANSCRIPTIONAL REGULATOR, GNTR FAMILY"/>
    <property type="match status" value="1"/>
</dbReference>
<name>A0AB39L385_9MICC</name>
<dbReference type="SUPFAM" id="SSF46785">
    <property type="entry name" value="Winged helix' DNA-binding domain"/>
    <property type="match status" value="1"/>
</dbReference>
<sequence length="241" mass="25994">MSPDSPRRPLGASLTDGVVDRLTGRIVDGGFAPGDKLPSEGELMEQFAVSRTVVREALSRLQAAGLVETYRGRGTFVLARPSEEVFSIEAGSVRTVPERLELLDFRIAVEVEAASLAAQRRTPEQLDAIARALDLFRASRSKPSGAVDADFRFHTAIAAAASNRYYAELLTSLGPTIIAMPQTRLRAAEGPERDAHFDRVTYEHESIYAAIERGDPAGAAAAVRTHLANSRQRLALGPDLG</sequence>
<evidence type="ECO:0000313" key="5">
    <source>
        <dbReference type="EMBL" id="XDP45366.1"/>
    </source>
</evidence>
<dbReference type="SUPFAM" id="SSF48008">
    <property type="entry name" value="GntR ligand-binding domain-like"/>
    <property type="match status" value="1"/>
</dbReference>
<dbReference type="InterPro" id="IPR000524">
    <property type="entry name" value="Tscrpt_reg_HTH_GntR"/>
</dbReference>
<protein>
    <submittedName>
        <fullName evidence="5">FadR/GntR family transcriptional regulator</fullName>
    </submittedName>
</protein>
<dbReference type="Gene3D" id="1.10.10.10">
    <property type="entry name" value="Winged helix-like DNA-binding domain superfamily/Winged helix DNA-binding domain"/>
    <property type="match status" value="1"/>
</dbReference>
<dbReference type="SMART" id="SM00895">
    <property type="entry name" value="FCD"/>
    <property type="match status" value="1"/>
</dbReference>
<evidence type="ECO:0000259" key="4">
    <source>
        <dbReference type="PROSITE" id="PS50949"/>
    </source>
</evidence>
<evidence type="ECO:0000256" key="2">
    <source>
        <dbReference type="ARBA" id="ARBA00023125"/>
    </source>
</evidence>
<feature type="domain" description="HTH gntR-type" evidence="4">
    <location>
        <begin position="12"/>
        <end position="80"/>
    </location>
</feature>
<dbReference type="Pfam" id="PF00392">
    <property type="entry name" value="GntR"/>
    <property type="match status" value="1"/>
</dbReference>
<dbReference type="KEGG" id="spue:AB5L97_19235"/>
<gene>
    <name evidence="5" type="ORF">AB5L97_19235</name>
</gene>
<organism evidence="5">
    <name type="scientific">Sinomonas puerhi</name>
    <dbReference type="NCBI Taxonomy" id="3238584"/>
    <lineage>
        <taxon>Bacteria</taxon>
        <taxon>Bacillati</taxon>
        <taxon>Actinomycetota</taxon>
        <taxon>Actinomycetes</taxon>
        <taxon>Micrococcales</taxon>
        <taxon>Micrococcaceae</taxon>
        <taxon>Sinomonas</taxon>
    </lineage>
</organism>
<keyword evidence="3" id="KW-0804">Transcription</keyword>
<reference evidence="5" key="1">
    <citation type="submission" date="2024-07" db="EMBL/GenBank/DDBJ databases">
        <authorList>
            <person name="fu j."/>
        </authorList>
    </citation>
    <scope>NUCLEOTIDE SEQUENCE</scope>
    <source>
        <strain evidence="5">P10A9</strain>
    </source>
</reference>
<dbReference type="GO" id="GO:0003677">
    <property type="term" value="F:DNA binding"/>
    <property type="evidence" value="ECO:0007669"/>
    <property type="project" value="UniProtKB-KW"/>
</dbReference>
<accession>A0AB39L385</accession>
<dbReference type="CDD" id="cd07377">
    <property type="entry name" value="WHTH_GntR"/>
    <property type="match status" value="1"/>
</dbReference>
<dbReference type="InterPro" id="IPR011711">
    <property type="entry name" value="GntR_C"/>
</dbReference>
<evidence type="ECO:0000256" key="1">
    <source>
        <dbReference type="ARBA" id="ARBA00023015"/>
    </source>
</evidence>
<dbReference type="PANTHER" id="PTHR43537:SF44">
    <property type="entry name" value="GNTR FAMILY REGULATORY PROTEIN"/>
    <property type="match status" value="1"/>
</dbReference>
<keyword evidence="1" id="KW-0805">Transcription regulation</keyword>
<dbReference type="InterPro" id="IPR036390">
    <property type="entry name" value="WH_DNA-bd_sf"/>
</dbReference>
<dbReference type="AlphaFoldDB" id="A0AB39L385"/>
<proteinExistence type="predicted"/>